<comment type="caution">
    <text evidence="3">The sequence shown here is derived from an EMBL/GenBank/DDBJ whole genome shotgun (WGS) entry which is preliminary data.</text>
</comment>
<accession>A0A520S2X7</accession>
<evidence type="ECO:0000259" key="2">
    <source>
        <dbReference type="Pfam" id="PF19802"/>
    </source>
</evidence>
<dbReference type="InterPro" id="IPR011009">
    <property type="entry name" value="Kinase-like_dom_sf"/>
</dbReference>
<dbReference type="GO" id="GO:0016740">
    <property type="term" value="F:transferase activity"/>
    <property type="evidence" value="ECO:0007669"/>
    <property type="project" value="UniProtKB-KW"/>
</dbReference>
<dbReference type="InterPro" id="IPR002575">
    <property type="entry name" value="Aminoglycoside_PTrfase"/>
</dbReference>
<dbReference type="PANTHER" id="PTHR21310">
    <property type="entry name" value="AMINOGLYCOSIDE PHOSPHOTRANSFERASE-RELATED-RELATED"/>
    <property type="match status" value="1"/>
</dbReference>
<keyword evidence="3" id="KW-0808">Transferase</keyword>
<sequence>MRINEEKLKQIISSKIDSELKIKKIERLSGGAAQETYHIECIKGLDTQSLAFRRRAGGEFKDLNNDGPGLKGEALLMKCAKEVGVPSPKIYYVLSQDDDLGDGFIMEWLEGESLGRKILRDREYAAVRPTLAYECGTLAARIHSIDLSKKGLQNLLPKMSPEDYVQQTWSRYKSFGVSQPTIDYVGCWLMNNLPKCHRSTLVHNEFRNGNLLISSDGIVAVLDWEIAHIGDPMRDLGWLCANAWRYGANLPVGGFGSYEQLFQGYEDECGISVDPAAVRFWEIFGAFWWSVTCLGMAHKSHQGLDPSIERVAIGRRSTEGQIDCINLLCPGLVSISEINHRQDNLEVSQVTELLKEVGHFLRQDVVRSTSGRTQFLSRVSANSVDIVLREIMSASAYRQIEQNSLRQFLSIEDESLEKLRLRLVEYLREGTCQLDNEALQAHLRQTTVNQIAIDNPKYSGLAQALKHR</sequence>
<dbReference type="PANTHER" id="PTHR21310:SF57">
    <property type="entry name" value="BLR2944 PROTEIN"/>
    <property type="match status" value="1"/>
</dbReference>
<name>A0A520S2X7_9GAMM</name>
<protein>
    <submittedName>
        <fullName evidence="3">Phosphotransferase family protein</fullName>
    </submittedName>
</protein>
<reference evidence="3 4" key="1">
    <citation type="submission" date="2019-02" db="EMBL/GenBank/DDBJ databases">
        <title>Prokaryotic population dynamics and viral predation in marine succession experiment using metagenomics: the confinement effect.</title>
        <authorList>
            <person name="Haro-Moreno J.M."/>
            <person name="Rodriguez-Valera F."/>
            <person name="Lopez-Perez M."/>
        </authorList>
    </citation>
    <scope>NUCLEOTIDE SEQUENCE [LARGE SCALE GENOMIC DNA]</scope>
    <source>
        <strain evidence="3">MED-G157</strain>
    </source>
</reference>
<evidence type="ECO:0000313" key="4">
    <source>
        <dbReference type="Proteomes" id="UP000316199"/>
    </source>
</evidence>
<proteinExistence type="predicted"/>
<dbReference type="InterPro" id="IPR041726">
    <property type="entry name" value="ACAD10_11_N"/>
</dbReference>
<organism evidence="3 4">
    <name type="scientific">OM182 bacterium</name>
    <dbReference type="NCBI Taxonomy" id="2510334"/>
    <lineage>
        <taxon>Bacteria</taxon>
        <taxon>Pseudomonadati</taxon>
        <taxon>Pseudomonadota</taxon>
        <taxon>Gammaproteobacteria</taxon>
        <taxon>OMG group</taxon>
        <taxon>OM182 clade</taxon>
    </lineage>
</organism>
<dbReference type="Pfam" id="PF19802">
    <property type="entry name" value="DUF6285"/>
    <property type="match status" value="1"/>
</dbReference>
<dbReference type="CDD" id="cd05154">
    <property type="entry name" value="ACAD10_11_N-like"/>
    <property type="match status" value="1"/>
</dbReference>
<dbReference type="SUPFAM" id="SSF56112">
    <property type="entry name" value="Protein kinase-like (PK-like)"/>
    <property type="match status" value="1"/>
</dbReference>
<evidence type="ECO:0000259" key="1">
    <source>
        <dbReference type="Pfam" id="PF01636"/>
    </source>
</evidence>
<gene>
    <name evidence="3" type="ORF">EVA68_02975</name>
</gene>
<dbReference type="InterPro" id="IPR046252">
    <property type="entry name" value="DUF6285"/>
</dbReference>
<dbReference type="Gene3D" id="3.90.1200.10">
    <property type="match status" value="1"/>
</dbReference>
<dbReference type="Pfam" id="PF01636">
    <property type="entry name" value="APH"/>
    <property type="match status" value="1"/>
</dbReference>
<evidence type="ECO:0000313" key="3">
    <source>
        <dbReference type="EMBL" id="RZO76822.1"/>
    </source>
</evidence>
<feature type="domain" description="Aminoglycoside phosphotransferase" evidence="1">
    <location>
        <begin position="25"/>
        <end position="257"/>
    </location>
</feature>
<dbReference type="AlphaFoldDB" id="A0A520S2X7"/>
<dbReference type="EMBL" id="SHAG01000007">
    <property type="protein sequence ID" value="RZO76822.1"/>
    <property type="molecule type" value="Genomic_DNA"/>
</dbReference>
<dbReference type="InterPro" id="IPR051678">
    <property type="entry name" value="AGP_Transferase"/>
</dbReference>
<feature type="domain" description="DUF6285" evidence="2">
    <location>
        <begin position="369"/>
        <end position="458"/>
    </location>
</feature>
<dbReference type="Proteomes" id="UP000316199">
    <property type="component" value="Unassembled WGS sequence"/>
</dbReference>